<dbReference type="InterPro" id="IPR028889">
    <property type="entry name" value="USP"/>
</dbReference>
<dbReference type="Gene3D" id="3.90.70.10">
    <property type="entry name" value="Cysteine proteinases"/>
    <property type="match status" value="1"/>
</dbReference>
<dbReference type="PROSITE" id="PS00973">
    <property type="entry name" value="USP_2"/>
    <property type="match status" value="1"/>
</dbReference>
<feature type="domain" description="USP" evidence="8">
    <location>
        <begin position="322"/>
        <end position="803"/>
    </location>
</feature>
<accession>A0A1E4U001</accession>
<dbReference type="GO" id="GO:0006508">
    <property type="term" value="P:proteolysis"/>
    <property type="evidence" value="ECO:0007669"/>
    <property type="project" value="UniProtKB-KW"/>
</dbReference>
<dbReference type="EMBL" id="KV454012">
    <property type="protein sequence ID" value="ODV97335.1"/>
    <property type="molecule type" value="Genomic_DNA"/>
</dbReference>
<feature type="compositionally biased region" description="Polar residues" evidence="7">
    <location>
        <begin position="520"/>
        <end position="534"/>
    </location>
</feature>
<dbReference type="PROSITE" id="PS50235">
    <property type="entry name" value="USP_3"/>
    <property type="match status" value="1"/>
</dbReference>
<evidence type="ECO:0000313" key="10">
    <source>
        <dbReference type="Proteomes" id="UP000094236"/>
    </source>
</evidence>
<evidence type="ECO:0000313" key="9">
    <source>
        <dbReference type="EMBL" id="ODV97335.1"/>
    </source>
</evidence>
<dbReference type="GO" id="GO:0016579">
    <property type="term" value="P:protein deubiquitination"/>
    <property type="evidence" value="ECO:0007669"/>
    <property type="project" value="InterPro"/>
</dbReference>
<dbReference type="GO" id="GO:0005829">
    <property type="term" value="C:cytosol"/>
    <property type="evidence" value="ECO:0007669"/>
    <property type="project" value="TreeGrafter"/>
</dbReference>
<proteinExistence type="inferred from homology"/>
<dbReference type="InterPro" id="IPR038765">
    <property type="entry name" value="Papain-like_cys_pep_sf"/>
</dbReference>
<dbReference type="AlphaFoldDB" id="A0A1E4U001"/>
<comment type="catalytic activity">
    <reaction evidence="1 6">
        <text>Thiol-dependent hydrolysis of ester, thioester, amide, peptide and isopeptide bonds formed by the C-terminal Gly of ubiquitin (a 76-residue protein attached to proteins as an intracellular targeting signal).</text>
        <dbReference type="EC" id="3.4.19.12"/>
    </reaction>
</comment>
<dbReference type="InterPro" id="IPR050164">
    <property type="entry name" value="Peptidase_C19"/>
</dbReference>
<keyword evidence="5 6" id="KW-0788">Thiol protease</keyword>
<keyword evidence="4 6" id="KW-0378">Hydrolase</keyword>
<feature type="region of interest" description="Disordered" evidence="7">
    <location>
        <begin position="388"/>
        <end position="425"/>
    </location>
</feature>
<evidence type="ECO:0000256" key="2">
    <source>
        <dbReference type="ARBA" id="ARBA00022670"/>
    </source>
</evidence>
<reference evidence="10" key="1">
    <citation type="submission" date="2016-05" db="EMBL/GenBank/DDBJ databases">
        <title>Comparative genomics of biotechnologically important yeasts.</title>
        <authorList>
            <consortium name="DOE Joint Genome Institute"/>
            <person name="Riley R."/>
            <person name="Haridas S."/>
            <person name="Wolfe K.H."/>
            <person name="Lopes M.R."/>
            <person name="Hittinger C.T."/>
            <person name="Goker M."/>
            <person name="Salamov A."/>
            <person name="Wisecaver J."/>
            <person name="Long T.M."/>
            <person name="Aerts A.L."/>
            <person name="Barry K."/>
            <person name="Choi C."/>
            <person name="Clum A."/>
            <person name="Coughlan A.Y."/>
            <person name="Deshpande S."/>
            <person name="Douglass A.P."/>
            <person name="Hanson S.J."/>
            <person name="Klenk H.-P."/>
            <person name="Labutti K."/>
            <person name="Lapidus A."/>
            <person name="Lindquist E."/>
            <person name="Lipzen A."/>
            <person name="Meier-Kolthoff J.P."/>
            <person name="Ohm R.A."/>
            <person name="Otillar R.P."/>
            <person name="Pangilinan J."/>
            <person name="Peng Y."/>
            <person name="Rokas A."/>
            <person name="Rosa C.A."/>
            <person name="Scheuner C."/>
            <person name="Sibirny A.A."/>
            <person name="Slot J.C."/>
            <person name="Stielow J.B."/>
            <person name="Sun H."/>
            <person name="Kurtzman C.P."/>
            <person name="Blackwell M."/>
            <person name="Grigoriev I.V."/>
            <person name="Jeffries T.W."/>
        </authorList>
    </citation>
    <scope>NUCLEOTIDE SEQUENCE [LARGE SCALE GENOMIC DNA]</scope>
    <source>
        <strain evidence="10">NRRL Y-2460</strain>
    </source>
</reference>
<feature type="compositionally biased region" description="Low complexity" evidence="7">
    <location>
        <begin position="254"/>
        <end position="272"/>
    </location>
</feature>
<keyword evidence="2 6" id="KW-0645">Protease</keyword>
<name>A0A1E4U001_PACTA</name>
<dbReference type="STRING" id="669874.A0A1E4U001"/>
<evidence type="ECO:0000256" key="6">
    <source>
        <dbReference type="RuleBase" id="RU366025"/>
    </source>
</evidence>
<feature type="compositionally biased region" description="Polar residues" evidence="7">
    <location>
        <begin position="388"/>
        <end position="406"/>
    </location>
</feature>
<dbReference type="Proteomes" id="UP000094236">
    <property type="component" value="Unassembled WGS sequence"/>
</dbReference>
<dbReference type="SUPFAM" id="SSF54001">
    <property type="entry name" value="Cysteine proteinases"/>
    <property type="match status" value="1"/>
</dbReference>
<evidence type="ECO:0000256" key="4">
    <source>
        <dbReference type="ARBA" id="ARBA00022801"/>
    </source>
</evidence>
<keyword evidence="10" id="KW-1185">Reference proteome</keyword>
<evidence type="ECO:0000256" key="1">
    <source>
        <dbReference type="ARBA" id="ARBA00000707"/>
    </source>
</evidence>
<evidence type="ECO:0000256" key="5">
    <source>
        <dbReference type="ARBA" id="ARBA00022807"/>
    </source>
</evidence>
<organism evidence="9 10">
    <name type="scientific">Pachysolen tannophilus NRRL Y-2460</name>
    <dbReference type="NCBI Taxonomy" id="669874"/>
    <lineage>
        <taxon>Eukaryota</taxon>
        <taxon>Fungi</taxon>
        <taxon>Dikarya</taxon>
        <taxon>Ascomycota</taxon>
        <taxon>Saccharomycotina</taxon>
        <taxon>Pichiomycetes</taxon>
        <taxon>Pachysolenaceae</taxon>
        <taxon>Pachysolen</taxon>
    </lineage>
</organism>
<feature type="compositionally biased region" description="Low complexity" evidence="7">
    <location>
        <begin position="407"/>
        <end position="422"/>
    </location>
</feature>
<dbReference type="GO" id="GO:0004843">
    <property type="term" value="F:cysteine-type deubiquitinase activity"/>
    <property type="evidence" value="ECO:0007669"/>
    <property type="project" value="UniProtKB-UniRule"/>
</dbReference>
<dbReference type="OrthoDB" id="429671at2759"/>
<dbReference type="PANTHER" id="PTHR24006">
    <property type="entry name" value="UBIQUITIN CARBOXYL-TERMINAL HYDROLASE"/>
    <property type="match status" value="1"/>
</dbReference>
<feature type="region of interest" description="Disordered" evidence="7">
    <location>
        <begin position="229"/>
        <end position="272"/>
    </location>
</feature>
<comment type="similarity">
    <text evidence="6">Belongs to the peptidase C19 family.</text>
</comment>
<dbReference type="InterPro" id="IPR001394">
    <property type="entry name" value="Peptidase_C19_UCH"/>
</dbReference>
<feature type="region of interest" description="Disordered" evidence="7">
    <location>
        <begin position="509"/>
        <end position="546"/>
    </location>
</feature>
<dbReference type="PANTHER" id="PTHR24006:SF687">
    <property type="entry name" value="UBIQUITIN CARBOXYL-TERMINAL HYDROLASE 10"/>
    <property type="match status" value="1"/>
</dbReference>
<dbReference type="InterPro" id="IPR018200">
    <property type="entry name" value="USP_CS"/>
</dbReference>
<evidence type="ECO:0000256" key="3">
    <source>
        <dbReference type="ARBA" id="ARBA00022786"/>
    </source>
</evidence>
<dbReference type="GO" id="GO:0005634">
    <property type="term" value="C:nucleus"/>
    <property type="evidence" value="ECO:0007669"/>
    <property type="project" value="TreeGrafter"/>
</dbReference>
<sequence length="803" mass="90366">MVTKIIPSISNNNNHYSGTTLINNNTIDNNNSKIIPNGKHIIPRDTYHTHAPPFPSASAHLTSTKRDNTLPPLQAAPSLQPPIQLNKEKSQLNNDKLTTTKKIRYQKQTVILNKEDQEKLEFDDLKKKKLQIQYLDNSNNLQSLKFPYYINTDSESFKKHRELSYAFKKSRKNIFNKKNVGLIDIKYELDYVNDNGNESSDGKTQNGEQKASLGSKPIMRWSAVVEQSVAKSKSKQKSKNLLTEHMNGSSNEYSNATSTDTSSASSPKASITAPASTQASSSVIPVYNNNQLQPLGAVVLRLMYDEKYIDIYKLPLPKITPHGLINTGNICYMNSILQMLLYCSPFYNFLKVIHDKTIAKIGSTSKTPLLDAIIEFISWFNNNGPEGEQKQLNNIRTPQPSQNSSPKQALAQKATSSSATSKNSIFGSPLSPDSFYKALSTHQRFQHLKWGQQEDAEEFLGYLLDGLHEEFVESIKNLKNDEKTTLMNSLSTNESKQLVANAIQLVNRNNKGNTSDETKTLLSENNDTQSNGSVKANDVNDEDDGWHEVGANKKIAAKRTVEIKPSPITFLFGGQFRSVLEVPKQKESKSITLDPFQHVQLDISDNRVETLEDAFKLLSEPEEIPYKSNHGKEVMARKQNFIDKLPNILIIHLKRFSYIKKPENGNGQVYPLSNGSATNSVSSATSPIFNNSQYNAYSYSFGRIEKLRKKIVYSHDLEIPLECISLESRKFNNKGNARNYKLNGVVYHHGTSAEDGHYTVDVLRKAGSWIRIDDGNIYELAEDDVLNNTDDIRSAYILMYQKV</sequence>
<dbReference type="Pfam" id="PF00443">
    <property type="entry name" value="UCH"/>
    <property type="match status" value="1"/>
</dbReference>
<gene>
    <name evidence="9" type="ORF">PACTADRAFT_49067</name>
</gene>
<evidence type="ECO:0000259" key="8">
    <source>
        <dbReference type="PROSITE" id="PS50235"/>
    </source>
</evidence>
<dbReference type="CDD" id="cd02257">
    <property type="entry name" value="Peptidase_C19"/>
    <property type="match status" value="1"/>
</dbReference>
<dbReference type="PROSITE" id="PS00972">
    <property type="entry name" value="USP_1"/>
    <property type="match status" value="1"/>
</dbReference>
<protein>
    <recommendedName>
        <fullName evidence="6">Ubiquitin carboxyl-terminal hydrolase</fullName>
        <ecNumber evidence="6">3.4.19.12</ecNumber>
    </recommendedName>
</protein>
<dbReference type="EC" id="3.4.19.12" evidence="6"/>
<keyword evidence="3 6" id="KW-0833">Ubl conjugation pathway</keyword>
<evidence type="ECO:0000256" key="7">
    <source>
        <dbReference type="SAM" id="MobiDB-lite"/>
    </source>
</evidence>